<proteinExistence type="predicted"/>
<evidence type="ECO:0000313" key="5">
    <source>
        <dbReference type="Proteomes" id="UP000694545"/>
    </source>
</evidence>
<dbReference type="Gene3D" id="3.10.490.20">
    <property type="match status" value="1"/>
</dbReference>
<feature type="domain" description="Dynein heavy chain AAA lid" evidence="2">
    <location>
        <begin position="288"/>
        <end position="427"/>
    </location>
</feature>
<dbReference type="GO" id="GO:0030286">
    <property type="term" value="C:dynein complex"/>
    <property type="evidence" value="ECO:0007669"/>
    <property type="project" value="InterPro"/>
</dbReference>
<reference evidence="4" key="1">
    <citation type="submission" date="2025-08" db="UniProtKB">
        <authorList>
            <consortium name="Ensembl"/>
        </authorList>
    </citation>
    <scope>IDENTIFICATION</scope>
</reference>
<dbReference type="GO" id="GO:0007018">
    <property type="term" value="P:microtubule-based movement"/>
    <property type="evidence" value="ECO:0007669"/>
    <property type="project" value="InterPro"/>
</dbReference>
<dbReference type="FunFam" id="1.10.8.720:FF:000001">
    <property type="entry name" value="dynein heavy chain 7, axonemal"/>
    <property type="match status" value="1"/>
</dbReference>
<sequence>ALVTVFPHVLSDFNIQDEWRYLISGGAVKTMRDNPASAWLYERAWNDILSLSNLHNFSKFADDFVANLPAFRVIFDSAEPHREPLPGIWNSKLDSFQKLLVLRCLRGDKVTNAMQDFVAANLGQSFIEPQTANLSVVFKESASTTPLIFVLSPGTDPAADLYKFAEEMKFSKKLSAISLGQGQGPRAEAMMRSAMERGKWVFFQNCHLAPSWMPSLERLIEGINPDKVHRDFRLWLTSLPSNKFPVSILQNGSKMTIEPPRGVKANLLKSYSSLNNDFLNSCTKIAEFKSLLLSLCLFHGNALERRKFGPLGFNIPYEFTDGDLRICISQLKMFLDEYDDIPYKVLKYTAGEINYGGRVTDDWDRRCIMNILEDFYNPDVLIPEHSYSESGIYKQINTTYDLNGYMQYIKSLPLNDMPEIFGLHDNANITFAQNETFALLGAIIQLQPKTSTVGGQSREEIVEETSRDILEKVPHPINLREVMLKYPVLYEESMNTVLAQEVIRYNRLLETIAGSLKDLLKALKGLVVMSSQLELMSNSLYNNLVPEMWNSKAYPSLKPLASWVNDLLLRIDFLHKWIAKGIPPVFWISGFFFPQAFLTGTLQNFARKSVISIDTISFDFKVMRESVHELTRRPAQGCYIHGLFLEGARWDPMFLQLTESRPKELYTEMAVLWLVPVPNRKPPTTGIYLCPIYKTLTRAGTLSTTGHSTNYVIAVEIPTNKSQRHWIKRGVALICALDF</sequence>
<evidence type="ECO:0000259" key="1">
    <source>
        <dbReference type="Pfam" id="PF03028"/>
    </source>
</evidence>
<dbReference type="OMA" id="RIMMNDK"/>
<feature type="domain" description="Dynein heavy chain region D6 P-loop" evidence="1">
    <location>
        <begin position="143"/>
        <end position="256"/>
    </location>
</feature>
<accession>A0A8D2LID0</accession>
<name>A0A8D2LID0_VARKO</name>
<dbReference type="FunFam" id="3.10.490.20:FF:000001">
    <property type="entry name" value="dynein heavy chain 7, axonemal"/>
    <property type="match status" value="1"/>
</dbReference>
<dbReference type="Pfam" id="PF18198">
    <property type="entry name" value="AAA_lid_11"/>
    <property type="match status" value="1"/>
</dbReference>
<dbReference type="Gene3D" id="3.40.50.300">
    <property type="entry name" value="P-loop containing nucleotide triphosphate hydrolases"/>
    <property type="match status" value="1"/>
</dbReference>
<dbReference type="InterPro" id="IPR043160">
    <property type="entry name" value="Dynein_C_barrel"/>
</dbReference>
<organism evidence="4 5">
    <name type="scientific">Varanus komodoensis</name>
    <name type="common">Komodo dragon</name>
    <dbReference type="NCBI Taxonomy" id="61221"/>
    <lineage>
        <taxon>Eukaryota</taxon>
        <taxon>Metazoa</taxon>
        <taxon>Chordata</taxon>
        <taxon>Craniata</taxon>
        <taxon>Vertebrata</taxon>
        <taxon>Euteleostomi</taxon>
        <taxon>Lepidosauria</taxon>
        <taxon>Squamata</taxon>
        <taxon>Bifurcata</taxon>
        <taxon>Unidentata</taxon>
        <taxon>Episquamata</taxon>
        <taxon>Toxicofera</taxon>
        <taxon>Anguimorpha</taxon>
        <taxon>Paleoanguimorpha</taxon>
        <taxon>Varanoidea</taxon>
        <taxon>Varanidae</taxon>
        <taxon>Varanus</taxon>
    </lineage>
</organism>
<dbReference type="GO" id="GO:0045505">
    <property type="term" value="F:dynein intermediate chain binding"/>
    <property type="evidence" value="ECO:0007669"/>
    <property type="project" value="InterPro"/>
</dbReference>
<dbReference type="InterPro" id="IPR026983">
    <property type="entry name" value="DHC"/>
</dbReference>
<dbReference type="Proteomes" id="UP000694545">
    <property type="component" value="Unplaced"/>
</dbReference>
<dbReference type="GO" id="GO:0051959">
    <property type="term" value="F:dynein light intermediate chain binding"/>
    <property type="evidence" value="ECO:0007669"/>
    <property type="project" value="InterPro"/>
</dbReference>
<feature type="domain" description="Dynein heavy chain C-terminal" evidence="3">
    <location>
        <begin position="433"/>
        <end position="735"/>
    </location>
</feature>
<evidence type="ECO:0000313" key="4">
    <source>
        <dbReference type="Ensembl" id="ENSVKKP00000022838.1"/>
    </source>
</evidence>
<dbReference type="AlphaFoldDB" id="A0A8D2LID0"/>
<reference evidence="4" key="2">
    <citation type="submission" date="2025-09" db="UniProtKB">
        <authorList>
            <consortium name="Ensembl"/>
        </authorList>
    </citation>
    <scope>IDENTIFICATION</scope>
</reference>
<dbReference type="InterPro" id="IPR041658">
    <property type="entry name" value="AAA_lid_11"/>
</dbReference>
<protein>
    <recommendedName>
        <fullName evidence="6">Dynein axonemal heavy chain 1</fullName>
    </recommendedName>
</protein>
<dbReference type="Pfam" id="PF03028">
    <property type="entry name" value="Dynein_heavy"/>
    <property type="match status" value="1"/>
</dbReference>
<dbReference type="InterPro" id="IPR041228">
    <property type="entry name" value="Dynein_C"/>
</dbReference>
<dbReference type="InterPro" id="IPR027417">
    <property type="entry name" value="P-loop_NTPase"/>
</dbReference>
<dbReference type="InterPro" id="IPR042219">
    <property type="entry name" value="AAA_lid_11_sf"/>
</dbReference>
<evidence type="ECO:0008006" key="6">
    <source>
        <dbReference type="Google" id="ProtNLM"/>
    </source>
</evidence>
<dbReference type="Pfam" id="PF18199">
    <property type="entry name" value="Dynein_C"/>
    <property type="match status" value="1"/>
</dbReference>
<dbReference type="InterPro" id="IPR004273">
    <property type="entry name" value="Dynein_heavy_D6_P-loop"/>
</dbReference>
<evidence type="ECO:0000259" key="3">
    <source>
        <dbReference type="Pfam" id="PF18199"/>
    </source>
</evidence>
<dbReference type="Gene3D" id="1.10.8.720">
    <property type="entry name" value="Region D6 of dynein motor"/>
    <property type="match status" value="1"/>
</dbReference>
<dbReference type="Ensembl" id="ENSVKKT00000023403.1">
    <property type="protein sequence ID" value="ENSVKKP00000022838.1"/>
    <property type="gene ID" value="ENSVKKG00000015175.1"/>
</dbReference>
<dbReference type="PANTHER" id="PTHR22878">
    <property type="entry name" value="DYNEIN HEAVY CHAIN 6, AXONEMAL-LIKE-RELATED"/>
    <property type="match status" value="1"/>
</dbReference>
<dbReference type="GO" id="GO:0008569">
    <property type="term" value="F:minus-end-directed microtubule motor activity"/>
    <property type="evidence" value="ECO:0007669"/>
    <property type="project" value="InterPro"/>
</dbReference>
<dbReference type="PANTHER" id="PTHR22878:SF73">
    <property type="entry name" value="DYNEIN AXONEMAL HEAVY CHAIN 1"/>
    <property type="match status" value="1"/>
</dbReference>
<dbReference type="FunFam" id="3.40.50.300:FF:000362">
    <property type="entry name" value="Dynein, axonemal, heavy chain 6"/>
    <property type="match status" value="1"/>
</dbReference>
<dbReference type="Gene3D" id="1.20.1270.280">
    <property type="match status" value="1"/>
</dbReference>
<dbReference type="FunFam" id="1.20.1270.280:FF:000001">
    <property type="entry name" value="dynein heavy chain 7, axonemal"/>
    <property type="match status" value="1"/>
</dbReference>
<evidence type="ECO:0000259" key="2">
    <source>
        <dbReference type="Pfam" id="PF18198"/>
    </source>
</evidence>
<keyword evidence="5" id="KW-1185">Reference proteome</keyword>